<comment type="caution">
    <text evidence="2">The sequence shown here is derived from an EMBL/GenBank/DDBJ whole genome shotgun (WGS) entry which is preliminary data.</text>
</comment>
<organism evidence="2 3">
    <name type="scientific">Linum tenue</name>
    <dbReference type="NCBI Taxonomy" id="586396"/>
    <lineage>
        <taxon>Eukaryota</taxon>
        <taxon>Viridiplantae</taxon>
        <taxon>Streptophyta</taxon>
        <taxon>Embryophyta</taxon>
        <taxon>Tracheophyta</taxon>
        <taxon>Spermatophyta</taxon>
        <taxon>Magnoliopsida</taxon>
        <taxon>eudicotyledons</taxon>
        <taxon>Gunneridae</taxon>
        <taxon>Pentapetalae</taxon>
        <taxon>rosids</taxon>
        <taxon>fabids</taxon>
        <taxon>Malpighiales</taxon>
        <taxon>Linaceae</taxon>
        <taxon>Linum</taxon>
    </lineage>
</organism>
<feature type="region of interest" description="Disordered" evidence="1">
    <location>
        <begin position="1"/>
        <end position="34"/>
    </location>
</feature>
<sequence>MVGWPSRTATSRASFPPPWPTEAQRPSPYGCSRVGSWTTTSSTIGPSRFGPTETCWQCYGPRGEAPWRKPSFGSAGGALPRLSTSFTPSLGSSSMTQSQLDSSRVDLASLTVDQFHMIDELQRVTIRDERIITEKMAKVQVSCNIIYGPVRC</sequence>
<keyword evidence="3" id="KW-1185">Reference proteome</keyword>
<evidence type="ECO:0000256" key="1">
    <source>
        <dbReference type="SAM" id="MobiDB-lite"/>
    </source>
</evidence>
<reference evidence="2" key="1">
    <citation type="submission" date="2022-08" db="EMBL/GenBank/DDBJ databases">
        <authorList>
            <person name="Gutierrez-Valencia J."/>
        </authorList>
    </citation>
    <scope>NUCLEOTIDE SEQUENCE</scope>
</reference>
<protein>
    <submittedName>
        <fullName evidence="2">Uncharacterized protein</fullName>
    </submittedName>
</protein>
<evidence type="ECO:0000313" key="2">
    <source>
        <dbReference type="EMBL" id="CAI0440642.1"/>
    </source>
</evidence>
<proteinExistence type="predicted"/>
<dbReference type="Proteomes" id="UP001154282">
    <property type="component" value="Unassembled WGS sequence"/>
</dbReference>
<accession>A0AAV0M382</accession>
<dbReference type="AlphaFoldDB" id="A0AAV0M382"/>
<name>A0AAV0M382_9ROSI</name>
<gene>
    <name evidence="2" type="ORF">LITE_LOCUS26590</name>
</gene>
<evidence type="ECO:0000313" key="3">
    <source>
        <dbReference type="Proteomes" id="UP001154282"/>
    </source>
</evidence>
<dbReference type="EMBL" id="CAMGYJ010000007">
    <property type="protein sequence ID" value="CAI0440642.1"/>
    <property type="molecule type" value="Genomic_DNA"/>
</dbReference>